<reference evidence="3 4" key="1">
    <citation type="submission" date="2017-07" db="EMBL/GenBank/DDBJ databases">
        <authorList>
            <person name="Sun Z.S."/>
            <person name="Albrecht U."/>
            <person name="Echele G."/>
            <person name="Lee C.C."/>
        </authorList>
    </citation>
    <scope>NUCLEOTIDE SEQUENCE [LARGE SCALE GENOMIC DNA]</scope>
    <source>
        <strain evidence="4">type strain: KCTC 22618</strain>
    </source>
</reference>
<accession>A0A238UAB4</accession>
<dbReference type="Proteomes" id="UP000215214">
    <property type="component" value="Chromosome TJEJU"/>
</dbReference>
<organism evidence="3 4">
    <name type="scientific">Tenacibaculum jejuense</name>
    <dbReference type="NCBI Taxonomy" id="584609"/>
    <lineage>
        <taxon>Bacteria</taxon>
        <taxon>Pseudomonadati</taxon>
        <taxon>Bacteroidota</taxon>
        <taxon>Flavobacteriia</taxon>
        <taxon>Flavobacteriales</taxon>
        <taxon>Flavobacteriaceae</taxon>
        <taxon>Tenacibaculum</taxon>
    </lineage>
</organism>
<name>A0A238UAB4_9FLAO</name>
<gene>
    <name evidence="3" type="ORF">TJEJU_2436</name>
</gene>
<dbReference type="EMBL" id="LT899436">
    <property type="protein sequence ID" value="SNR16121.1"/>
    <property type="molecule type" value="Genomic_DNA"/>
</dbReference>
<proteinExistence type="predicted"/>
<dbReference type="SUPFAM" id="SSF109854">
    <property type="entry name" value="DinB/YfiT-like putative metalloenzymes"/>
    <property type="match status" value="1"/>
</dbReference>
<dbReference type="InterPro" id="IPR034660">
    <property type="entry name" value="DinB/YfiT-like"/>
</dbReference>
<evidence type="ECO:0000259" key="2">
    <source>
        <dbReference type="Pfam" id="PF12867"/>
    </source>
</evidence>
<dbReference type="InterPro" id="IPR024775">
    <property type="entry name" value="DinB-like"/>
</dbReference>
<sequence length="175" mass="20766">MDKKLISDLLEEKHQELFKWIEQQEGNYWEKGPENRWTAGQQIQHLVDSIKPLNLALSLPSFILKAKFGTTNRELRTYDEIVKKYNEKLVQYKDKARDFNSKVSTPDEKKLIKLVTTLKKQNKELQNKTQKLSNHKLDNLILPHPLLGKMPLREIIMWTAHHTEHHTRDLIENYS</sequence>
<dbReference type="Pfam" id="PF12867">
    <property type="entry name" value="DinB_2"/>
    <property type="match status" value="1"/>
</dbReference>
<evidence type="ECO:0000313" key="4">
    <source>
        <dbReference type="Proteomes" id="UP000215214"/>
    </source>
</evidence>
<evidence type="ECO:0000256" key="1">
    <source>
        <dbReference type="SAM" id="Coils"/>
    </source>
</evidence>
<dbReference type="KEGG" id="tje:TJEJU_2436"/>
<dbReference type="AlphaFoldDB" id="A0A238UAB4"/>
<dbReference type="Gene3D" id="1.20.120.450">
    <property type="entry name" value="dinb family like domain"/>
    <property type="match status" value="1"/>
</dbReference>
<protein>
    <recommendedName>
        <fullName evidence="2">DinB-like domain-containing protein</fullName>
    </recommendedName>
</protein>
<keyword evidence="4" id="KW-1185">Reference proteome</keyword>
<keyword evidence="1" id="KW-0175">Coiled coil</keyword>
<evidence type="ECO:0000313" key="3">
    <source>
        <dbReference type="EMBL" id="SNR16121.1"/>
    </source>
</evidence>
<feature type="coiled-coil region" evidence="1">
    <location>
        <begin position="75"/>
        <end position="138"/>
    </location>
</feature>
<dbReference type="OrthoDB" id="954225at2"/>
<feature type="domain" description="DinB-like" evidence="2">
    <location>
        <begin position="30"/>
        <end position="168"/>
    </location>
</feature>
<dbReference type="RefSeq" id="WP_095072437.1">
    <property type="nucleotide sequence ID" value="NZ_LT899436.1"/>
</dbReference>